<dbReference type="Proteomes" id="UP000248536">
    <property type="component" value="Chromosome"/>
</dbReference>
<dbReference type="InterPro" id="IPR000485">
    <property type="entry name" value="AsnC-type_HTH_dom"/>
</dbReference>
<reference evidence="5 6" key="1">
    <citation type="submission" date="2018-06" db="EMBL/GenBank/DDBJ databases">
        <title>Spongiibacterium sp. HME9304 Genome sequencing and assembly.</title>
        <authorList>
            <person name="Kang H."/>
            <person name="Kim H."/>
            <person name="Joh K."/>
        </authorList>
    </citation>
    <scope>NUCLEOTIDE SEQUENCE [LARGE SCALE GENOMIC DNA]</scope>
    <source>
        <strain evidence="5 6">HME9304</strain>
    </source>
</reference>
<dbReference type="InterPro" id="IPR011991">
    <property type="entry name" value="ArsR-like_HTH"/>
</dbReference>
<dbReference type="PRINTS" id="PR00033">
    <property type="entry name" value="HTHASNC"/>
</dbReference>
<dbReference type="PANTHER" id="PTHR30154">
    <property type="entry name" value="LEUCINE-RESPONSIVE REGULATORY PROTEIN"/>
    <property type="match status" value="1"/>
</dbReference>
<dbReference type="GO" id="GO:0043200">
    <property type="term" value="P:response to amino acid"/>
    <property type="evidence" value="ECO:0007669"/>
    <property type="project" value="TreeGrafter"/>
</dbReference>
<keyword evidence="1" id="KW-0805">Transcription regulation</keyword>
<evidence type="ECO:0000256" key="1">
    <source>
        <dbReference type="ARBA" id="ARBA00023015"/>
    </source>
</evidence>
<dbReference type="PROSITE" id="PS50956">
    <property type="entry name" value="HTH_ASNC_2"/>
    <property type="match status" value="1"/>
</dbReference>
<dbReference type="OrthoDB" id="9800326at2"/>
<dbReference type="InterPro" id="IPR036388">
    <property type="entry name" value="WH-like_DNA-bd_sf"/>
</dbReference>
<dbReference type="SUPFAM" id="SSF54909">
    <property type="entry name" value="Dimeric alpha+beta barrel"/>
    <property type="match status" value="1"/>
</dbReference>
<dbReference type="RefSeq" id="WP_112377845.1">
    <property type="nucleotide sequence ID" value="NZ_CP030104.1"/>
</dbReference>
<dbReference type="InterPro" id="IPR019885">
    <property type="entry name" value="Tscrpt_reg_HTH_AsnC-type_CS"/>
</dbReference>
<dbReference type="SMART" id="SM00344">
    <property type="entry name" value="HTH_ASNC"/>
    <property type="match status" value="1"/>
</dbReference>
<proteinExistence type="predicted"/>
<organism evidence="5 6">
    <name type="scientific">Flagellimonas maritima</name>
    <dbReference type="NCBI Taxonomy" id="1383885"/>
    <lineage>
        <taxon>Bacteria</taxon>
        <taxon>Pseudomonadati</taxon>
        <taxon>Bacteroidota</taxon>
        <taxon>Flavobacteriia</taxon>
        <taxon>Flavobacteriales</taxon>
        <taxon>Flavobacteriaceae</taxon>
        <taxon>Flagellimonas</taxon>
    </lineage>
</organism>
<protein>
    <submittedName>
        <fullName evidence="5">HTH-type transcriptional regulator LrpA</fullName>
    </submittedName>
</protein>
<dbReference type="InterPro" id="IPR036390">
    <property type="entry name" value="WH_DNA-bd_sf"/>
</dbReference>
<dbReference type="Pfam" id="PF13412">
    <property type="entry name" value="HTH_24"/>
    <property type="match status" value="1"/>
</dbReference>
<evidence type="ECO:0000259" key="4">
    <source>
        <dbReference type="PROSITE" id="PS50956"/>
    </source>
</evidence>
<dbReference type="AlphaFoldDB" id="A0A2Z4LRA4"/>
<evidence type="ECO:0000256" key="3">
    <source>
        <dbReference type="ARBA" id="ARBA00023163"/>
    </source>
</evidence>
<keyword evidence="3" id="KW-0804">Transcription</keyword>
<dbReference type="InterPro" id="IPR019888">
    <property type="entry name" value="Tscrpt_reg_AsnC-like"/>
</dbReference>
<dbReference type="CDD" id="cd00090">
    <property type="entry name" value="HTH_ARSR"/>
    <property type="match status" value="1"/>
</dbReference>
<dbReference type="KEGG" id="spon:HME9304_01366"/>
<dbReference type="SUPFAM" id="SSF46785">
    <property type="entry name" value="Winged helix' DNA-binding domain"/>
    <property type="match status" value="1"/>
</dbReference>
<dbReference type="GO" id="GO:0006355">
    <property type="term" value="P:regulation of DNA-templated transcription"/>
    <property type="evidence" value="ECO:0007669"/>
    <property type="project" value="UniProtKB-ARBA"/>
</dbReference>
<dbReference type="InterPro" id="IPR011008">
    <property type="entry name" value="Dimeric_a/b-barrel"/>
</dbReference>
<dbReference type="GO" id="GO:0005829">
    <property type="term" value="C:cytosol"/>
    <property type="evidence" value="ECO:0007669"/>
    <property type="project" value="TreeGrafter"/>
</dbReference>
<dbReference type="Gene3D" id="3.30.70.920">
    <property type="match status" value="1"/>
</dbReference>
<accession>A0A2Z4LRA4</accession>
<dbReference type="PANTHER" id="PTHR30154:SF53">
    <property type="entry name" value="HTH-TYPE TRANSCRIPTIONAL REGULATOR LRPC"/>
    <property type="match status" value="1"/>
</dbReference>
<sequence length="147" mass="16781">MKVDEINWKILKILQTNARSALKDIATEVGLSSPTVAERIQKMEEAGIIKSYSSKINMERLGYLLSVYISIKIRFGQVQHFEEYISSVPEICECHKLTGHDCMLMKGYVRDPKHLENLNARLAVYGELTTSLILNTIMDNKIYSGHF</sequence>
<feature type="domain" description="HTH asnC-type" evidence="4">
    <location>
        <begin position="3"/>
        <end position="64"/>
    </location>
</feature>
<dbReference type="Gene3D" id="1.10.10.10">
    <property type="entry name" value="Winged helix-like DNA-binding domain superfamily/Winged helix DNA-binding domain"/>
    <property type="match status" value="1"/>
</dbReference>
<dbReference type="EMBL" id="CP030104">
    <property type="protein sequence ID" value="AWX44366.1"/>
    <property type="molecule type" value="Genomic_DNA"/>
</dbReference>
<dbReference type="GO" id="GO:0043565">
    <property type="term" value="F:sequence-specific DNA binding"/>
    <property type="evidence" value="ECO:0007669"/>
    <property type="project" value="InterPro"/>
</dbReference>
<evidence type="ECO:0000313" key="5">
    <source>
        <dbReference type="EMBL" id="AWX44366.1"/>
    </source>
</evidence>
<dbReference type="InterPro" id="IPR019887">
    <property type="entry name" value="Tscrpt_reg_AsnC/Lrp_C"/>
</dbReference>
<evidence type="ECO:0000313" key="6">
    <source>
        <dbReference type="Proteomes" id="UP000248536"/>
    </source>
</evidence>
<dbReference type="Pfam" id="PF01037">
    <property type="entry name" value="AsnC_trans_reg"/>
    <property type="match status" value="1"/>
</dbReference>
<keyword evidence="6" id="KW-1185">Reference proteome</keyword>
<keyword evidence="2" id="KW-0238">DNA-binding</keyword>
<evidence type="ECO:0000256" key="2">
    <source>
        <dbReference type="ARBA" id="ARBA00023125"/>
    </source>
</evidence>
<name>A0A2Z4LRA4_9FLAO</name>
<dbReference type="PROSITE" id="PS00519">
    <property type="entry name" value="HTH_ASNC_1"/>
    <property type="match status" value="1"/>
</dbReference>
<gene>
    <name evidence="5" type="ORF">HME9304_01366</name>
</gene>